<dbReference type="GeneID" id="185385"/>
<dbReference type="PANTHER" id="PTHR22991:SF43">
    <property type="entry name" value="C-TYPE LECTIN-RELATED"/>
    <property type="match status" value="1"/>
</dbReference>
<evidence type="ECO:0000256" key="1">
    <source>
        <dbReference type="ARBA" id="ARBA00023157"/>
    </source>
</evidence>
<organism evidence="6 7">
    <name type="scientific">Caenorhabditis elegans</name>
    <dbReference type="NCBI Taxonomy" id="6239"/>
    <lineage>
        <taxon>Eukaryota</taxon>
        <taxon>Metazoa</taxon>
        <taxon>Ecdysozoa</taxon>
        <taxon>Nematoda</taxon>
        <taxon>Chromadorea</taxon>
        <taxon>Rhabditida</taxon>
        <taxon>Rhabditina</taxon>
        <taxon>Rhabditomorpha</taxon>
        <taxon>Rhabditoidea</taxon>
        <taxon>Rhabditidae</taxon>
        <taxon>Peloderinae</taxon>
        <taxon>Caenorhabditis</taxon>
    </lineage>
</organism>
<dbReference type="OrthoDB" id="6365689at2759"/>
<feature type="domain" description="CUB" evidence="4">
    <location>
        <begin position="294"/>
        <end position="404"/>
    </location>
</feature>
<keyword evidence="3" id="KW-0732">Signal</keyword>
<accession>P91292</accession>
<dbReference type="InterPro" id="IPR050976">
    <property type="entry name" value="Snaclec"/>
</dbReference>
<evidence type="ECO:0000256" key="2">
    <source>
        <dbReference type="PROSITE-ProRule" id="PRU00059"/>
    </source>
</evidence>
<feature type="chain" id="PRO_5004161481" evidence="3">
    <location>
        <begin position="18"/>
        <end position="414"/>
    </location>
</feature>
<feature type="domain" description="C-type lectin" evidence="5">
    <location>
        <begin position="159"/>
        <end position="270"/>
    </location>
</feature>
<dbReference type="SUPFAM" id="SSF56436">
    <property type="entry name" value="C-type lectin-like"/>
    <property type="match status" value="2"/>
</dbReference>
<dbReference type="UCSC" id="F36H5.6">
    <property type="organism name" value="c. elegans"/>
</dbReference>
<dbReference type="CTD" id="185385"/>
<dbReference type="PaxDb" id="6239-F36H5.6"/>
<dbReference type="HOGENOM" id="CLU_037161_0_0_1"/>
<keyword evidence="1" id="KW-1015">Disulfide bond</keyword>
<dbReference type="PhylomeDB" id="P91292"/>
<dbReference type="FunCoup" id="P91292">
    <property type="interactions" value="2"/>
</dbReference>
<evidence type="ECO:0000259" key="4">
    <source>
        <dbReference type="PROSITE" id="PS01180"/>
    </source>
</evidence>
<evidence type="ECO:0000259" key="5">
    <source>
        <dbReference type="PROSITE" id="PS50041"/>
    </source>
</evidence>
<dbReference type="KEGG" id="cel:CELE_F36H5.6"/>
<dbReference type="CDD" id="cd00037">
    <property type="entry name" value="CLECT"/>
    <property type="match status" value="2"/>
</dbReference>
<dbReference type="Proteomes" id="UP000001940">
    <property type="component" value="Chromosome II"/>
</dbReference>
<keyword evidence="7" id="KW-1185">Reference proteome</keyword>
<dbReference type="Gene3D" id="2.60.120.290">
    <property type="entry name" value="Spermadhesin, CUB domain"/>
    <property type="match status" value="1"/>
</dbReference>
<evidence type="ECO:0000313" key="6">
    <source>
        <dbReference type="EMBL" id="CCD63740.1"/>
    </source>
</evidence>
<dbReference type="EMBL" id="BX284602">
    <property type="protein sequence ID" value="CCD63740.1"/>
    <property type="molecule type" value="Genomic_DNA"/>
</dbReference>
<dbReference type="InterPro" id="IPR016187">
    <property type="entry name" value="CTDL_fold"/>
</dbReference>
<dbReference type="SUPFAM" id="SSF49854">
    <property type="entry name" value="Spermadhesin, CUB domain"/>
    <property type="match status" value="1"/>
</dbReference>
<dbReference type="PROSITE" id="PS01180">
    <property type="entry name" value="CUB"/>
    <property type="match status" value="1"/>
</dbReference>
<dbReference type="eggNOG" id="KOG4297">
    <property type="taxonomic scope" value="Eukaryota"/>
</dbReference>
<reference evidence="6 7" key="1">
    <citation type="journal article" date="1998" name="Science">
        <title>Genome sequence of the nematode C. elegans: a platform for investigating biology.</title>
        <authorList>
            <consortium name="The C. elegans sequencing consortium"/>
            <person name="Sulson J.E."/>
            <person name="Waterston R."/>
        </authorList>
    </citation>
    <scope>NUCLEOTIDE SEQUENCE [LARGE SCALE GENOMIC DNA]</scope>
    <source>
        <strain evidence="6 7">Bristol N2</strain>
    </source>
</reference>
<feature type="domain" description="C-type lectin" evidence="5">
    <location>
        <begin position="30"/>
        <end position="139"/>
    </location>
</feature>
<dbReference type="InterPro" id="IPR035914">
    <property type="entry name" value="Sperma_CUB_dom_sf"/>
</dbReference>
<protein>
    <submittedName>
        <fullName evidence="6">C-type LECtin</fullName>
    </submittedName>
</protein>
<dbReference type="WormBase" id="F36H5.6">
    <property type="protein sequence ID" value="CE46270"/>
    <property type="gene ID" value="WBGene00018105"/>
    <property type="gene designation" value="clec-19"/>
</dbReference>
<dbReference type="InterPro" id="IPR018378">
    <property type="entry name" value="C-type_lectin_CS"/>
</dbReference>
<dbReference type="SMR" id="P91292"/>
<dbReference type="Pfam" id="PF00059">
    <property type="entry name" value="Lectin_C"/>
    <property type="match status" value="2"/>
</dbReference>
<dbReference type="AGR" id="WB:WBGene00018105"/>
<sequence>MLQFLAFLLVFPFLASAAKEPICTHGFTLVKNRCLKLFHEPLSHKNAERVCSNFGATLVTIRNSTENLDVIALSNKERNVWIGLFCLKTDLSSCLWDDSLGSAEKYSGFESEGLNSEKGRCVTVNTTSGYWSSTHCEKKANMFVCELPTTFEDTCQHNYNGFCYIPHSPKSFIGAFTTCEKECGELASINSANENRYLNTLASIFSPNENVFIGAVWQSFHAPRSDWNYEKMDPLHERVDACVVVSGERSKVWGYWYTADCDSKHKFFCKRSAGLKCNGDFETVTVAPWISYTCNSSLILTPASVSSPRSQAGGTERSYCEYQVFTTGSNSILMTFLNFDMHPSDDELTVYDGDSANSSLIGTFSGKYGNGLSLASSGNKMFVTFRSNGTNSNWSGFVARFTEFYYASPMNKLI</sequence>
<dbReference type="InterPro" id="IPR001304">
    <property type="entry name" value="C-type_lectin-like"/>
</dbReference>
<evidence type="ECO:0000256" key="3">
    <source>
        <dbReference type="SAM" id="SignalP"/>
    </source>
</evidence>
<feature type="signal peptide" evidence="3">
    <location>
        <begin position="1"/>
        <end position="17"/>
    </location>
</feature>
<dbReference type="Pfam" id="PF00431">
    <property type="entry name" value="CUB"/>
    <property type="match status" value="1"/>
</dbReference>
<dbReference type="PANTHER" id="PTHR22991">
    <property type="entry name" value="PROTEIN CBG13490"/>
    <property type="match status" value="1"/>
</dbReference>
<evidence type="ECO:0000313" key="8">
    <source>
        <dbReference type="WormBase" id="F36H5.6"/>
    </source>
</evidence>
<dbReference type="SMART" id="SM00034">
    <property type="entry name" value="CLECT"/>
    <property type="match status" value="2"/>
</dbReference>
<dbReference type="InterPro" id="IPR000859">
    <property type="entry name" value="CUB_dom"/>
</dbReference>
<dbReference type="PROSITE" id="PS00615">
    <property type="entry name" value="C_TYPE_LECTIN_1"/>
    <property type="match status" value="1"/>
</dbReference>
<gene>
    <name evidence="6 8" type="primary">clec-19</name>
    <name evidence="6" type="ORF">CELE_F36H5.6</name>
    <name evidence="8" type="ORF">F36H5.6</name>
</gene>
<dbReference type="AlphaFoldDB" id="P91292"/>
<evidence type="ECO:0000313" key="7">
    <source>
        <dbReference type="Proteomes" id="UP000001940"/>
    </source>
</evidence>
<dbReference type="PROSITE" id="PS50041">
    <property type="entry name" value="C_TYPE_LECTIN_2"/>
    <property type="match status" value="2"/>
</dbReference>
<dbReference type="InParanoid" id="P91292"/>
<dbReference type="InterPro" id="IPR016186">
    <property type="entry name" value="C-type_lectin-like/link_sf"/>
</dbReference>
<dbReference type="CDD" id="cd00041">
    <property type="entry name" value="CUB"/>
    <property type="match status" value="1"/>
</dbReference>
<proteinExistence type="predicted"/>
<comment type="caution">
    <text evidence="2">Lacks conserved residue(s) required for the propagation of feature annotation.</text>
</comment>
<dbReference type="Gene3D" id="3.10.100.10">
    <property type="entry name" value="Mannose-Binding Protein A, subunit A"/>
    <property type="match status" value="2"/>
</dbReference>
<name>P91292_CAEEL</name>
<dbReference type="RefSeq" id="NP_494066.2">
    <property type="nucleotide sequence ID" value="NM_061665.3"/>
</dbReference>
<dbReference type="SMART" id="SM00042">
    <property type="entry name" value="CUB"/>
    <property type="match status" value="1"/>
</dbReference>